<dbReference type="Proteomes" id="UP000054262">
    <property type="component" value="Unassembled WGS sequence"/>
</dbReference>
<evidence type="ECO:0000313" key="1">
    <source>
        <dbReference type="EMBL" id="EAV47075.1"/>
    </source>
</evidence>
<name>A0P6B5_9PROT</name>
<comment type="caution">
    <text evidence="1">The sequence shown here is derived from an EMBL/GenBank/DDBJ whole genome shotgun (WGS) entry which is preliminary data.</text>
</comment>
<proteinExistence type="predicted"/>
<accession>A0P6B5</accession>
<protein>
    <submittedName>
        <fullName evidence="1">Uncharacterized protein</fullName>
    </submittedName>
</protein>
<dbReference type="EMBL" id="AAUX01000001">
    <property type="protein sequence ID" value="EAV47075.1"/>
    <property type="molecule type" value="Genomic_DNA"/>
</dbReference>
<evidence type="ECO:0000313" key="2">
    <source>
        <dbReference type="Proteomes" id="UP000054262"/>
    </source>
</evidence>
<keyword evidence="2" id="KW-1185">Reference proteome</keyword>
<dbReference type="AlphaFoldDB" id="A0P6B5"/>
<organism evidence="1 2">
    <name type="scientific">Methylophilales bacterium HTCC2181</name>
    <dbReference type="NCBI Taxonomy" id="383631"/>
    <lineage>
        <taxon>Bacteria</taxon>
        <taxon>Pseudomonadati</taxon>
        <taxon>Pseudomonadota</taxon>
        <taxon>Betaproteobacteria</taxon>
        <taxon>Nitrosomonadales</taxon>
        <taxon>OM43 clade</taxon>
    </lineage>
</organism>
<sequence length="169" mass="18779">MYVLMAVMHNPIVQAENTKSDNNIYGALKWTFGEGIKPEAVVGLRRAKINTSGNVDGQDFSLTVKFFDGLEIQQVRGKYFNGKENIQSELSLGFDLKKGMFSGVGLNAPYLNTGIDIFPLSNYTIETYLHLDTVAKYKRMQSTQEQSFLFGQEEQIGDFLGGGMDLSGI</sequence>
<reference evidence="1 2" key="1">
    <citation type="submission" date="2006-11" db="EMBL/GenBank/DDBJ databases">
        <authorList>
            <person name="Giovannoni S."/>
            <person name="Vergin K."/>
            <person name="Ferriera S."/>
            <person name="Johnson J."/>
            <person name="Kravitz S."/>
            <person name="Beeson K."/>
            <person name="Sutton G."/>
            <person name="Rogers Y.-H."/>
            <person name="Friedman R."/>
            <person name="Frazier M."/>
            <person name="Venter J.C."/>
        </authorList>
    </citation>
    <scope>NUCLEOTIDE SEQUENCE [LARGE SCALE GENOMIC DNA]</scope>
    <source>
        <strain evidence="1 2">HTCC2181</strain>
    </source>
</reference>
<gene>
    <name evidence="1" type="ORF">MB2181_03340</name>
</gene>